<keyword evidence="2" id="KW-1185">Reference proteome</keyword>
<dbReference type="Gene3D" id="3.30.1330.40">
    <property type="entry name" value="RutC-like"/>
    <property type="match status" value="1"/>
</dbReference>
<dbReference type="SUPFAM" id="SSF55298">
    <property type="entry name" value="YjgF-like"/>
    <property type="match status" value="1"/>
</dbReference>
<name>A0A4P9TDF8_9EURY</name>
<accession>A0A4P9TDF8</accession>
<dbReference type="AlphaFoldDB" id="A0A4P9TDF8"/>
<sequence length="133" mass="14355">MDKRTVSSGTEWEPQVGYSRAVRAGSQVHVSGTTATDKDGAVVAPGDPYAQTVRALEIVEDALEEAGATLEDVVRTRLFVTDIDDWEAIGEAHGEFFADGRPACSMVEVQRLIEPEHAVEIEAVAVVDEQRDG</sequence>
<dbReference type="CDD" id="cd06154">
    <property type="entry name" value="YjgF_YER057c_UK114_like_6"/>
    <property type="match status" value="1"/>
</dbReference>
<evidence type="ECO:0000313" key="1">
    <source>
        <dbReference type="EMBL" id="QCW02778.1"/>
    </source>
</evidence>
<dbReference type="InterPro" id="IPR035959">
    <property type="entry name" value="RutC-like_sf"/>
</dbReference>
<dbReference type="Pfam" id="PF01042">
    <property type="entry name" value="Ribonuc_L-PSP"/>
    <property type="match status" value="1"/>
</dbReference>
<protein>
    <submittedName>
        <fullName evidence="1">RidA family protein</fullName>
    </submittedName>
</protein>
<dbReference type="GeneID" id="96155472"/>
<dbReference type="Proteomes" id="UP000307562">
    <property type="component" value="Chromosome"/>
</dbReference>
<dbReference type="EMBL" id="CP040637">
    <property type="protein sequence ID" value="QCW02778.1"/>
    <property type="molecule type" value="Genomic_DNA"/>
</dbReference>
<dbReference type="PANTHER" id="PTHR43857">
    <property type="entry name" value="BLR7761 PROTEIN"/>
    <property type="match status" value="1"/>
</dbReference>
<evidence type="ECO:0000313" key="2">
    <source>
        <dbReference type="Proteomes" id="UP000307562"/>
    </source>
</evidence>
<dbReference type="KEGG" id="npl:FGF80_05805"/>
<dbReference type="PANTHER" id="PTHR43857:SF1">
    <property type="entry name" value="YJGH FAMILY PROTEIN"/>
    <property type="match status" value="1"/>
</dbReference>
<proteinExistence type="predicted"/>
<dbReference type="RefSeq" id="WP_138652762.1">
    <property type="nucleotide sequence ID" value="NZ_CP040637.1"/>
</dbReference>
<dbReference type="InterPro" id="IPR006175">
    <property type="entry name" value="YjgF/YER057c/UK114"/>
</dbReference>
<reference evidence="2" key="1">
    <citation type="submission" date="2019-05" db="EMBL/GenBank/DDBJ databases">
        <title>Complete Genome Sequence and Methylation Pattern of the Halophilic Archaeon Natrinema pallidum BOL6-1.</title>
        <authorList>
            <person name="DasSarma P."/>
            <person name="DasSarma B.P."/>
            <person name="DasSarma S.L."/>
            <person name="Martinez F.L."/>
            <person name="Guzman D."/>
            <person name="Roberts R.J."/>
            <person name="DasSarma S."/>
        </authorList>
    </citation>
    <scope>NUCLEOTIDE SEQUENCE [LARGE SCALE GENOMIC DNA]</scope>
    <source>
        <strain evidence="2">BOL6-1</strain>
    </source>
</reference>
<organism evidence="1 2">
    <name type="scientific">Natrinema pallidum</name>
    <dbReference type="NCBI Taxonomy" id="69527"/>
    <lineage>
        <taxon>Archaea</taxon>
        <taxon>Methanobacteriati</taxon>
        <taxon>Methanobacteriota</taxon>
        <taxon>Stenosarchaea group</taxon>
        <taxon>Halobacteria</taxon>
        <taxon>Halobacteriales</taxon>
        <taxon>Natrialbaceae</taxon>
        <taxon>Natrinema</taxon>
    </lineage>
</organism>
<gene>
    <name evidence="1" type="ORF">FGF80_05805</name>
</gene>